<reference evidence="3" key="1">
    <citation type="journal article" date="2016" name="Proc. Natl. Acad. Sci. U.S.A.">
        <title>Chromosome-level assembly of Arabidopsis thaliana Ler reveals the extent of translocation and inversion polymorphisms.</title>
        <authorList>
            <person name="Zapata L."/>
            <person name="Ding J."/>
            <person name="Willing E.M."/>
            <person name="Hartwig B."/>
            <person name="Bezdan D."/>
            <person name="Jiao W.B."/>
            <person name="Patel V."/>
            <person name="Velikkakam James G."/>
            <person name="Koornneef M."/>
            <person name="Ossowski S."/>
            <person name="Schneeberger K."/>
        </authorList>
    </citation>
    <scope>NUCLEOTIDE SEQUENCE [LARGE SCALE GENOMIC DNA]</scope>
    <source>
        <strain evidence="3">cv. Landsberg erecta</strain>
    </source>
</reference>
<evidence type="ECO:0000313" key="2">
    <source>
        <dbReference type="EMBL" id="OAO93986.1"/>
    </source>
</evidence>
<dbReference type="Pfam" id="PF24758">
    <property type="entry name" value="LRR_At5g56370"/>
    <property type="match status" value="1"/>
</dbReference>
<dbReference type="PANTHER" id="PTHR31900:SF34">
    <property type="entry name" value="EMB|CAB62440.1-RELATED"/>
    <property type="match status" value="1"/>
</dbReference>
<organism evidence="2 3">
    <name type="scientific">Arabidopsis thaliana</name>
    <name type="common">Mouse-ear cress</name>
    <dbReference type="NCBI Taxonomy" id="3702"/>
    <lineage>
        <taxon>Eukaryota</taxon>
        <taxon>Viridiplantae</taxon>
        <taxon>Streptophyta</taxon>
        <taxon>Embryophyta</taxon>
        <taxon>Tracheophyta</taxon>
        <taxon>Spermatophyta</taxon>
        <taxon>Magnoliopsida</taxon>
        <taxon>eudicotyledons</taxon>
        <taxon>Gunneridae</taxon>
        <taxon>Pentapetalae</taxon>
        <taxon>rosids</taxon>
        <taxon>malvids</taxon>
        <taxon>Brassicales</taxon>
        <taxon>Brassicaceae</taxon>
        <taxon>Camelineae</taxon>
        <taxon>Arabidopsis</taxon>
    </lineage>
</organism>
<dbReference type="SUPFAM" id="SSF52047">
    <property type="entry name" value="RNI-like"/>
    <property type="match status" value="1"/>
</dbReference>
<dbReference type="PANTHER" id="PTHR31900">
    <property type="entry name" value="F-BOX/RNI SUPERFAMILY PROTEIN-RELATED"/>
    <property type="match status" value="1"/>
</dbReference>
<dbReference type="InterPro" id="IPR036047">
    <property type="entry name" value="F-box-like_dom_sf"/>
</dbReference>
<dbReference type="SMART" id="SM00579">
    <property type="entry name" value="FBD"/>
    <property type="match status" value="1"/>
</dbReference>
<dbReference type="Pfam" id="PF08387">
    <property type="entry name" value="FBD"/>
    <property type="match status" value="1"/>
</dbReference>
<dbReference type="AlphaFoldDB" id="A0A178UIZ5"/>
<dbReference type="InterPro" id="IPR055411">
    <property type="entry name" value="LRR_FXL15/At3g58940/PEG3-like"/>
</dbReference>
<comment type="caution">
    <text evidence="2">The sequence shown here is derived from an EMBL/GenBank/DDBJ whole genome shotgun (WGS) entry which is preliminary data.</text>
</comment>
<dbReference type="InterPro" id="IPR006566">
    <property type="entry name" value="FBD"/>
</dbReference>
<feature type="domain" description="FBD" evidence="1">
    <location>
        <begin position="327"/>
        <end position="380"/>
    </location>
</feature>
<dbReference type="Gene3D" id="3.80.10.10">
    <property type="entry name" value="Ribonuclease Inhibitor"/>
    <property type="match status" value="1"/>
</dbReference>
<evidence type="ECO:0000313" key="3">
    <source>
        <dbReference type="Proteomes" id="UP000078284"/>
    </source>
</evidence>
<dbReference type="EMBL" id="LUHQ01000005">
    <property type="protein sequence ID" value="OAO93986.1"/>
    <property type="molecule type" value="Genomic_DNA"/>
</dbReference>
<dbReference type="InterPro" id="IPR050232">
    <property type="entry name" value="FBL13/AtMIF1-like"/>
</dbReference>
<dbReference type="InterPro" id="IPR032675">
    <property type="entry name" value="LRR_dom_sf"/>
</dbReference>
<sequence length="380" mass="42982">MDRISGLPDELLLRVLSLLPNVKDVVVTMVLSKRWFLWMMVPKLVYDDSYQNLEYGKFSRFVDRSLFMRKAPGIETLHFKLGQNCGNGDIQWWIRAASKFCLRELIIEINCSTSASPSILPRSLYTECRMLVTLKLKNAVLVDVSSPTCFPSLKNLSLVSVKYPGNEFVKSLLSSCHVLEDLVVEQCINDNVTIFSVKVPSLKSLVLRTSKKRAPDGESGFVVEAPSLEYLDIDQTGGFCVIENGMPNLAEAYVSVLHHHPDMYPIRCVFHRLVHITLCTCDDEWLNLLACLLRGSPKLISLKLEKHHGHLICSPSPLRDDLSSVPECVLSSLETVEWVDYEGTEAERQLVEFILRNGSCLKKFVISPESVNPDQKYEMI</sequence>
<dbReference type="Proteomes" id="UP000078284">
    <property type="component" value="Chromosome 5"/>
</dbReference>
<gene>
    <name evidence="2" type="ordered locus">AXX17_At5g49120</name>
</gene>
<evidence type="ECO:0000259" key="1">
    <source>
        <dbReference type="SMART" id="SM00579"/>
    </source>
</evidence>
<proteinExistence type="predicted"/>
<protein>
    <recommendedName>
        <fullName evidence="1">FBD domain-containing protein</fullName>
    </recommendedName>
</protein>
<dbReference type="ExpressionAtlas" id="A0A178UIZ5">
    <property type="expression patterns" value="baseline and differential"/>
</dbReference>
<name>A0A178UIZ5_ARATH</name>
<accession>A0A178UIZ5</accession>
<dbReference type="SUPFAM" id="SSF81383">
    <property type="entry name" value="F-box domain"/>
    <property type="match status" value="1"/>
</dbReference>